<sequence>MVTDPSCGNHVTDEGRRLAEQHGASFLASNSREWGIGCTTEFFSKCWFSRFSSWQIQNFNPRGNRDRPLPQPVTTSHSSMHDLTSSSRDEMSSSLPAPPGPSLPHLTLTPPDRCHPRDLTPSRVFSRTRLCLRGCCLPPLPLPPSPLLLPSPPPFLALPRTRLGRRQCPRRSRYTQTLWRW</sequence>
<feature type="region of interest" description="Disordered" evidence="1">
    <location>
        <begin position="59"/>
        <end position="113"/>
    </location>
</feature>
<comment type="caution">
    <text evidence="2">The sequence shown here is derived from an EMBL/GenBank/DDBJ whole genome shotgun (WGS) entry which is preliminary data.</text>
</comment>
<accession>A0AA35TKV1</accession>
<reference evidence="2" key="1">
    <citation type="submission" date="2023-03" db="EMBL/GenBank/DDBJ databases">
        <authorList>
            <person name="Steffen K."/>
            <person name="Cardenas P."/>
        </authorList>
    </citation>
    <scope>NUCLEOTIDE SEQUENCE</scope>
</reference>
<gene>
    <name evidence="2" type="ORF">GBAR_LOCUS27280</name>
</gene>
<protein>
    <submittedName>
        <fullName evidence="2">Uncharacterized protein</fullName>
    </submittedName>
</protein>
<feature type="compositionally biased region" description="Low complexity" evidence="1">
    <location>
        <begin position="74"/>
        <end position="86"/>
    </location>
</feature>
<dbReference type="Proteomes" id="UP001174909">
    <property type="component" value="Unassembled WGS sequence"/>
</dbReference>
<proteinExistence type="predicted"/>
<name>A0AA35TKV1_GEOBA</name>
<evidence type="ECO:0000256" key="1">
    <source>
        <dbReference type="SAM" id="MobiDB-lite"/>
    </source>
</evidence>
<evidence type="ECO:0000313" key="2">
    <source>
        <dbReference type="EMBL" id="CAI8049549.1"/>
    </source>
</evidence>
<keyword evidence="3" id="KW-1185">Reference proteome</keyword>
<dbReference type="AlphaFoldDB" id="A0AA35TKV1"/>
<organism evidence="2 3">
    <name type="scientific">Geodia barretti</name>
    <name type="common">Barrett's horny sponge</name>
    <dbReference type="NCBI Taxonomy" id="519541"/>
    <lineage>
        <taxon>Eukaryota</taxon>
        <taxon>Metazoa</taxon>
        <taxon>Porifera</taxon>
        <taxon>Demospongiae</taxon>
        <taxon>Heteroscleromorpha</taxon>
        <taxon>Tetractinellida</taxon>
        <taxon>Astrophorina</taxon>
        <taxon>Geodiidae</taxon>
        <taxon>Geodia</taxon>
    </lineage>
</organism>
<dbReference type="EMBL" id="CASHTH010003803">
    <property type="protein sequence ID" value="CAI8049549.1"/>
    <property type="molecule type" value="Genomic_DNA"/>
</dbReference>
<evidence type="ECO:0000313" key="3">
    <source>
        <dbReference type="Proteomes" id="UP001174909"/>
    </source>
</evidence>